<dbReference type="GO" id="GO:0043015">
    <property type="term" value="F:gamma-tubulin binding"/>
    <property type="evidence" value="ECO:0007669"/>
    <property type="project" value="InterPro"/>
</dbReference>
<dbReference type="Pfam" id="PF17681">
    <property type="entry name" value="GCP_N_terminal"/>
    <property type="match status" value="1"/>
</dbReference>
<dbReference type="FunFam" id="1.20.120.1900:FF:000008">
    <property type="entry name" value="Gamma-tubulin complex component"/>
    <property type="match status" value="1"/>
</dbReference>
<dbReference type="AlphaFoldDB" id="A0AAP0JAK4"/>
<evidence type="ECO:0000256" key="4">
    <source>
        <dbReference type="ARBA" id="ARBA00023212"/>
    </source>
</evidence>
<dbReference type="InterPro" id="IPR040457">
    <property type="entry name" value="GCP_C"/>
</dbReference>
<name>A0AAP0JAK4_9MAGN</name>
<keyword evidence="3 5" id="KW-0493">Microtubule</keyword>
<dbReference type="InterPro" id="IPR042241">
    <property type="entry name" value="GCP_C_sf"/>
</dbReference>
<dbReference type="GO" id="GO:0005874">
    <property type="term" value="C:microtubule"/>
    <property type="evidence" value="ECO:0007669"/>
    <property type="project" value="UniProtKB-KW"/>
</dbReference>
<feature type="domain" description="Gamma tubulin complex component protein N-terminal" evidence="7">
    <location>
        <begin position="57"/>
        <end position="367"/>
    </location>
</feature>
<dbReference type="GO" id="GO:0031122">
    <property type="term" value="P:cytoplasmic microtubule organization"/>
    <property type="evidence" value="ECO:0007669"/>
    <property type="project" value="TreeGrafter"/>
</dbReference>
<dbReference type="Gene3D" id="1.20.120.1900">
    <property type="entry name" value="Gamma-tubulin complex, C-terminal domain"/>
    <property type="match status" value="1"/>
</dbReference>
<dbReference type="PANTHER" id="PTHR19302">
    <property type="entry name" value="GAMMA TUBULIN COMPLEX PROTEIN"/>
    <property type="match status" value="1"/>
</dbReference>
<gene>
    <name evidence="8" type="ORF">Sjap_010102</name>
</gene>
<dbReference type="Proteomes" id="UP001417504">
    <property type="component" value="Unassembled WGS sequence"/>
</dbReference>
<reference evidence="8 9" key="1">
    <citation type="submission" date="2024-01" db="EMBL/GenBank/DDBJ databases">
        <title>Genome assemblies of Stephania.</title>
        <authorList>
            <person name="Yang L."/>
        </authorList>
    </citation>
    <scope>NUCLEOTIDE SEQUENCE [LARGE SCALE GENOMIC DNA]</scope>
    <source>
        <strain evidence="8">QJT</strain>
        <tissue evidence="8">Leaf</tissue>
    </source>
</reference>
<dbReference type="InterPro" id="IPR041470">
    <property type="entry name" value="GCP_N"/>
</dbReference>
<dbReference type="GO" id="GO:0051011">
    <property type="term" value="F:microtubule minus-end binding"/>
    <property type="evidence" value="ECO:0007669"/>
    <property type="project" value="TreeGrafter"/>
</dbReference>
<comment type="caution">
    <text evidence="8">The sequence shown here is derived from an EMBL/GenBank/DDBJ whole genome shotgun (WGS) entry which is preliminary data.</text>
</comment>
<evidence type="ECO:0000259" key="7">
    <source>
        <dbReference type="Pfam" id="PF17681"/>
    </source>
</evidence>
<keyword evidence="4 5" id="KW-0206">Cytoskeleton</keyword>
<dbReference type="EMBL" id="JBBNAE010000004">
    <property type="protein sequence ID" value="KAK9129615.1"/>
    <property type="molecule type" value="Genomic_DNA"/>
</dbReference>
<dbReference type="GO" id="GO:0000930">
    <property type="term" value="C:gamma-tubulin complex"/>
    <property type="evidence" value="ECO:0007669"/>
    <property type="project" value="TreeGrafter"/>
</dbReference>
<keyword evidence="2 5" id="KW-0963">Cytoplasm</keyword>
<comment type="similarity">
    <text evidence="1 5">Belongs to the TUBGCP family.</text>
</comment>
<dbReference type="Pfam" id="PF04130">
    <property type="entry name" value="GCP_C_terminal"/>
    <property type="match status" value="1"/>
</dbReference>
<proteinExistence type="inferred from homology"/>
<evidence type="ECO:0000259" key="6">
    <source>
        <dbReference type="Pfam" id="PF04130"/>
    </source>
</evidence>
<dbReference type="PANTHER" id="PTHR19302:SF33">
    <property type="entry name" value="GAMMA-TUBULIN COMPLEX COMPONENT 5"/>
    <property type="match status" value="1"/>
</dbReference>
<evidence type="ECO:0000256" key="3">
    <source>
        <dbReference type="ARBA" id="ARBA00022701"/>
    </source>
</evidence>
<dbReference type="GO" id="GO:0051225">
    <property type="term" value="P:spindle assembly"/>
    <property type="evidence" value="ECO:0007669"/>
    <property type="project" value="TreeGrafter"/>
</dbReference>
<dbReference type="GO" id="GO:0007020">
    <property type="term" value="P:microtubule nucleation"/>
    <property type="evidence" value="ECO:0007669"/>
    <property type="project" value="InterPro"/>
</dbReference>
<comment type="function">
    <text evidence="5">Component of the gamma-tubulin ring complex (gTuRC) which mediates microtubule nucleation.</text>
</comment>
<keyword evidence="9" id="KW-1185">Reference proteome</keyword>
<evidence type="ECO:0000256" key="2">
    <source>
        <dbReference type="ARBA" id="ARBA00022490"/>
    </source>
</evidence>
<dbReference type="InterPro" id="IPR007259">
    <property type="entry name" value="GCP"/>
</dbReference>
<comment type="subcellular location">
    <subcellularLocation>
        <location evidence="5">Cytoplasm</location>
        <location evidence="5">Cytoskeleton</location>
        <location evidence="5">Microtubule organizing center</location>
    </subcellularLocation>
</comment>
<accession>A0AAP0JAK4</accession>
<evidence type="ECO:0000313" key="8">
    <source>
        <dbReference type="EMBL" id="KAK9129615.1"/>
    </source>
</evidence>
<evidence type="ECO:0000313" key="9">
    <source>
        <dbReference type="Proteomes" id="UP001417504"/>
    </source>
</evidence>
<protein>
    <recommendedName>
        <fullName evidence="5">Gamma-tubulin complex component</fullName>
    </recommendedName>
</protein>
<dbReference type="GO" id="GO:0000922">
    <property type="term" value="C:spindle pole"/>
    <property type="evidence" value="ECO:0007669"/>
    <property type="project" value="InterPro"/>
</dbReference>
<dbReference type="GO" id="GO:0051321">
    <property type="term" value="P:meiotic cell cycle"/>
    <property type="evidence" value="ECO:0007669"/>
    <property type="project" value="TreeGrafter"/>
</dbReference>
<sequence>MSSLAMGSLVKNEPIECCEIRAELPKSFIDKLHCIFAKDLPFAGPVSALRTNEFEVVRGILQMLQGLSSSFFLWDDSEQRFLLKNRVYLAHLSHTSLSSMLSQFMYGATCLKLVENFVKKVQMSVSKSPPTLMAFANSVSAWFQKLRNLALEEEVKIMDSTSGVTPTLLRLSNSLSSLCSGAEYLLQVVLEAIPSVYFDHEQSVPAGELAVHILDHLYKKLNEVCLVQGGEEGAYQMLLYIFIGSSLPYIEGLDAWLYYGILDDPFEELFFYANSGISISQPEFWEKSYLMRLQSRKLFSGISAFTGGSNGELMTNDEKRIDQDPALISLQGRDQNSIDLEVCPLFLKDMTKAIVSAGKSLQLVQHIPIGYFTKSDGSGPHDVDDYGKSSIIGVGKLQNRVGIAGLTLLEVFCLSLVGLIGDGSLINKYFGLDDSWDSSLKQLLEVGKKKKVLPEEGVPDTTSLCSEHIWCKFLVETIVQKGIVNSRYFIKDSDCLGSSNEGNKDVKFMDETTLGRSFCAENPVLTVCQTFLEKHTVSWNKFNVSRNFHLPALDDEDLRQAIFSGMDEMPSVLRKTNYMFGFQFGKSGYTRLKDDLKALETLYPFPTLLPPFQESLHIPELFPSQENSTLASRVLNWLQGVVTKANQLPAVIMQDCLIVYIKKQVDCVGKHILLKLMNDWKLVDELAVLRAIYLLGSGDLLQQFLTMLFNKLDKGESWDDEFELNTVLQESIRNSADAMLLNAFDSLVVSITRQNDPDGTELHIIGSPLSTSAKGRNHCFGINALDLLNFTYKVSWPLELIANTMALKKYNQVMCFLLRVKRAKFVLDKARRWMWKGKGTSMMNLKRHWLVEQKLLHFVDAFHQYVMDRVLHSSWLELCEGMASAASLDEVIEVHEAYLLSIQRQCFVVPDKLWALIASRINSILGLALDFYSIQQTLSSGGAAPAIKARCEIEVDRIEKQFDDCIAFLLRVLSFKLNVGHFPHLADLVTRINYNYFYMSDSGNLLTVPGSESGLSKMGKGIPVRHDP</sequence>
<evidence type="ECO:0000256" key="1">
    <source>
        <dbReference type="ARBA" id="ARBA00010337"/>
    </source>
</evidence>
<evidence type="ECO:0000256" key="5">
    <source>
        <dbReference type="RuleBase" id="RU363050"/>
    </source>
</evidence>
<feature type="domain" description="Gamma tubulin complex component C-terminal" evidence="6">
    <location>
        <begin position="682"/>
        <end position="998"/>
    </location>
</feature>
<dbReference type="GO" id="GO:0000278">
    <property type="term" value="P:mitotic cell cycle"/>
    <property type="evidence" value="ECO:0007669"/>
    <property type="project" value="TreeGrafter"/>
</dbReference>
<organism evidence="8 9">
    <name type="scientific">Stephania japonica</name>
    <dbReference type="NCBI Taxonomy" id="461633"/>
    <lineage>
        <taxon>Eukaryota</taxon>
        <taxon>Viridiplantae</taxon>
        <taxon>Streptophyta</taxon>
        <taxon>Embryophyta</taxon>
        <taxon>Tracheophyta</taxon>
        <taxon>Spermatophyta</taxon>
        <taxon>Magnoliopsida</taxon>
        <taxon>Ranunculales</taxon>
        <taxon>Menispermaceae</taxon>
        <taxon>Menispermoideae</taxon>
        <taxon>Cissampelideae</taxon>
        <taxon>Stephania</taxon>
    </lineage>
</organism>